<evidence type="ECO:0000313" key="1">
    <source>
        <dbReference type="EMBL" id="SMO41385.1"/>
    </source>
</evidence>
<proteinExistence type="predicted"/>
<evidence type="ECO:0000313" key="2">
    <source>
        <dbReference type="Proteomes" id="UP000317593"/>
    </source>
</evidence>
<name>A0A521B2X8_9BACT</name>
<organism evidence="1 2">
    <name type="scientific">Fodinibius sediminis</name>
    <dbReference type="NCBI Taxonomy" id="1214077"/>
    <lineage>
        <taxon>Bacteria</taxon>
        <taxon>Pseudomonadati</taxon>
        <taxon>Balneolota</taxon>
        <taxon>Balneolia</taxon>
        <taxon>Balneolales</taxon>
        <taxon>Balneolaceae</taxon>
        <taxon>Fodinibius</taxon>
    </lineage>
</organism>
<gene>
    <name evidence="1" type="ORF">SAMN06265218_102139</name>
</gene>
<dbReference type="Proteomes" id="UP000317593">
    <property type="component" value="Unassembled WGS sequence"/>
</dbReference>
<keyword evidence="2" id="KW-1185">Reference proteome</keyword>
<sequence length="50" mass="5982">MIWLNIYLKTGKLTWHLNALSRLFLLETFGYKKTILFTEGPLKRIMELII</sequence>
<protein>
    <submittedName>
        <fullName evidence="1">Uncharacterized protein</fullName>
    </submittedName>
</protein>
<dbReference type="AlphaFoldDB" id="A0A521B2X8"/>
<reference evidence="1 2" key="1">
    <citation type="submission" date="2017-05" db="EMBL/GenBank/DDBJ databases">
        <authorList>
            <person name="Varghese N."/>
            <person name="Submissions S."/>
        </authorList>
    </citation>
    <scope>NUCLEOTIDE SEQUENCE [LARGE SCALE GENOMIC DNA]</scope>
    <source>
        <strain evidence="1 2">DSM 21194</strain>
    </source>
</reference>
<dbReference type="EMBL" id="FXTH01000002">
    <property type="protein sequence ID" value="SMO41385.1"/>
    <property type="molecule type" value="Genomic_DNA"/>
</dbReference>
<accession>A0A521B2X8</accession>